<gene>
    <name evidence="9" type="ORF">VM1G_02813</name>
</gene>
<feature type="transmembrane region" description="Helical" evidence="7">
    <location>
        <begin position="6"/>
        <end position="30"/>
    </location>
</feature>
<dbReference type="PANTHER" id="PTHR33048:SF157">
    <property type="entry name" value="INTEGRAL MEMBRANE PROTEIN"/>
    <property type="match status" value="1"/>
</dbReference>
<evidence type="ECO:0000256" key="5">
    <source>
        <dbReference type="ARBA" id="ARBA00038359"/>
    </source>
</evidence>
<evidence type="ECO:0000256" key="4">
    <source>
        <dbReference type="ARBA" id="ARBA00023136"/>
    </source>
</evidence>
<protein>
    <recommendedName>
        <fullName evidence="8">Rhodopsin domain-containing protein</fullName>
    </recommendedName>
</protein>
<feature type="transmembrane region" description="Helical" evidence="7">
    <location>
        <begin position="170"/>
        <end position="192"/>
    </location>
</feature>
<dbReference type="GO" id="GO:0016020">
    <property type="term" value="C:membrane"/>
    <property type="evidence" value="ECO:0007669"/>
    <property type="project" value="UniProtKB-SubCell"/>
</dbReference>
<feature type="region of interest" description="Disordered" evidence="6">
    <location>
        <begin position="300"/>
        <end position="322"/>
    </location>
</feature>
<dbReference type="Pfam" id="PF20684">
    <property type="entry name" value="Fung_rhodopsin"/>
    <property type="match status" value="1"/>
</dbReference>
<name>A0A194VTQ0_CYTMA</name>
<evidence type="ECO:0000313" key="9">
    <source>
        <dbReference type="EMBL" id="KUI67586.1"/>
    </source>
</evidence>
<keyword evidence="4 7" id="KW-0472">Membrane</keyword>
<keyword evidence="2 7" id="KW-0812">Transmembrane</keyword>
<feature type="transmembrane region" description="Helical" evidence="7">
    <location>
        <begin position="42"/>
        <end position="65"/>
    </location>
</feature>
<evidence type="ECO:0000256" key="7">
    <source>
        <dbReference type="SAM" id="Phobius"/>
    </source>
</evidence>
<feature type="domain" description="Rhodopsin" evidence="8">
    <location>
        <begin position="26"/>
        <end position="278"/>
    </location>
</feature>
<evidence type="ECO:0000256" key="2">
    <source>
        <dbReference type="ARBA" id="ARBA00022692"/>
    </source>
</evidence>
<evidence type="ECO:0000313" key="10">
    <source>
        <dbReference type="Proteomes" id="UP000078559"/>
    </source>
</evidence>
<comment type="similarity">
    <text evidence="5">Belongs to the SAT4 family.</text>
</comment>
<dbReference type="AlphaFoldDB" id="A0A194VTQ0"/>
<accession>A0A194VTQ0</accession>
<keyword evidence="3 7" id="KW-1133">Transmembrane helix</keyword>
<comment type="subcellular location">
    <subcellularLocation>
        <location evidence="1">Membrane</location>
        <topology evidence="1">Multi-pass membrane protein</topology>
    </subcellularLocation>
</comment>
<evidence type="ECO:0000259" key="8">
    <source>
        <dbReference type="Pfam" id="PF20684"/>
    </source>
</evidence>
<dbReference type="OrthoDB" id="5393606at2759"/>
<dbReference type="PANTHER" id="PTHR33048">
    <property type="entry name" value="PTH11-LIKE INTEGRAL MEMBRANE PROTEIN (AFU_ORTHOLOGUE AFUA_5G11245)"/>
    <property type="match status" value="1"/>
</dbReference>
<sequence>MSYQSKKGLLAVCGSLLGLSGIAVGLRLHARKQQRAAFMTDDVLAISSLGAYTGAAIVVFIAIHYKTVGYATSDLTPAEAASTMEILSKLQIAWDILSTISLACIKLSALFFYRRIFCVGLRTQWFNIASFVTIMIVVIWLIVFQFLTGFQCGTHFSALWDGTYTEYCTISFPFLYVLAVSDFLLDIWILALPIPRIIQLQASIQRKVAIIGVFLLAFIGLGASITRMVNYIQIEDGGPLYFIYHDEEEAVTRAFFFTMLEIGISLVAVNLPSLWLLFTSISPEKVARSIRSVLSLASLRSGGSGGDNDMTKRPYGDRGLTV</sequence>
<evidence type="ECO:0000256" key="6">
    <source>
        <dbReference type="SAM" id="MobiDB-lite"/>
    </source>
</evidence>
<proteinExistence type="inferred from homology"/>
<dbReference type="Proteomes" id="UP000078559">
    <property type="component" value="Chromosome 3"/>
</dbReference>
<organism evidence="9 10">
    <name type="scientific">Cytospora mali</name>
    <name type="common">Apple Valsa canker fungus</name>
    <name type="synonym">Valsa mali</name>
    <dbReference type="NCBI Taxonomy" id="578113"/>
    <lineage>
        <taxon>Eukaryota</taxon>
        <taxon>Fungi</taxon>
        <taxon>Dikarya</taxon>
        <taxon>Ascomycota</taxon>
        <taxon>Pezizomycotina</taxon>
        <taxon>Sordariomycetes</taxon>
        <taxon>Sordariomycetidae</taxon>
        <taxon>Diaporthales</taxon>
        <taxon>Cytosporaceae</taxon>
        <taxon>Cytospora</taxon>
    </lineage>
</organism>
<evidence type="ECO:0000256" key="1">
    <source>
        <dbReference type="ARBA" id="ARBA00004141"/>
    </source>
</evidence>
<reference evidence="9" key="1">
    <citation type="submission" date="2014-12" db="EMBL/GenBank/DDBJ databases">
        <title>Genome Sequence of Valsa Canker Pathogens Uncovers a Specific Adaption of Colonization on Woody Bark.</title>
        <authorList>
            <person name="Yin Z."/>
            <person name="Liu H."/>
            <person name="Gao X."/>
            <person name="Li Z."/>
            <person name="Song N."/>
            <person name="Ke X."/>
            <person name="Dai Q."/>
            <person name="Wu Y."/>
            <person name="Sun Y."/>
            <person name="Xu J.-R."/>
            <person name="Kang Z.K."/>
            <person name="Wang L."/>
            <person name="Huang L."/>
        </authorList>
    </citation>
    <scope>NUCLEOTIDE SEQUENCE [LARGE SCALE GENOMIC DNA]</scope>
    <source>
        <strain evidence="9">03-8</strain>
    </source>
</reference>
<feature type="transmembrane region" description="Helical" evidence="7">
    <location>
        <begin position="92"/>
        <end position="113"/>
    </location>
</feature>
<feature type="transmembrane region" description="Helical" evidence="7">
    <location>
        <begin position="254"/>
        <end position="278"/>
    </location>
</feature>
<feature type="transmembrane region" description="Helical" evidence="7">
    <location>
        <begin position="125"/>
        <end position="150"/>
    </location>
</feature>
<dbReference type="InterPro" id="IPR052337">
    <property type="entry name" value="SAT4-like"/>
</dbReference>
<evidence type="ECO:0000256" key="3">
    <source>
        <dbReference type="ARBA" id="ARBA00022989"/>
    </source>
</evidence>
<dbReference type="InterPro" id="IPR049326">
    <property type="entry name" value="Rhodopsin_dom_fungi"/>
</dbReference>
<dbReference type="EMBL" id="CM003100">
    <property type="protein sequence ID" value="KUI67586.1"/>
    <property type="molecule type" value="Genomic_DNA"/>
</dbReference>
<keyword evidence="10" id="KW-1185">Reference proteome</keyword>
<feature type="transmembrane region" description="Helical" evidence="7">
    <location>
        <begin position="213"/>
        <end position="234"/>
    </location>
</feature>